<dbReference type="InterPro" id="IPR009080">
    <property type="entry name" value="tRNAsynth_Ia_anticodon-bd"/>
</dbReference>
<dbReference type="RefSeq" id="WP_054522125.1">
    <property type="nucleotide sequence ID" value="NZ_LGKO01000005.1"/>
</dbReference>
<dbReference type="GO" id="GO:0005737">
    <property type="term" value="C:cytoplasm"/>
    <property type="evidence" value="ECO:0007669"/>
    <property type="project" value="UniProtKB-SubCell"/>
</dbReference>
<comment type="function">
    <text evidence="13 15">Catalyzes the attachment of isoleucine to tRNA(Ile). As IleRS can inadvertently accommodate and process structurally similar amino acids such as valine, to avoid such errors it has two additional distinct tRNA(Ile)-dependent editing activities. One activity is designated as 'pretransfer' editing and involves the hydrolysis of activated Val-AMP. The other activity is designated 'posttransfer' editing and involves deacylation of mischarged Val-tRNA(Ile).</text>
</comment>
<dbReference type="OrthoDB" id="9810365at2"/>
<dbReference type="Pfam" id="PF00133">
    <property type="entry name" value="tRNA-synt_1"/>
    <property type="match status" value="1"/>
</dbReference>
<dbReference type="GO" id="GO:0006428">
    <property type="term" value="P:isoleucyl-tRNA aminoacylation"/>
    <property type="evidence" value="ECO:0007669"/>
    <property type="project" value="UniProtKB-UniRule"/>
</dbReference>
<protein>
    <recommendedName>
        <fullName evidence="15">Isoleucine--tRNA ligase</fullName>
        <ecNumber evidence="15">6.1.1.5</ecNumber>
    </recommendedName>
    <alternativeName>
        <fullName evidence="15">Isoleucyl-tRNA synthetase</fullName>
        <shortName evidence="15">IleRS</shortName>
    </alternativeName>
</protein>
<dbReference type="Proteomes" id="UP000050544">
    <property type="component" value="Unassembled WGS sequence"/>
</dbReference>
<keyword evidence="8 15" id="KW-0547">Nucleotide-binding</keyword>
<comment type="caution">
    <text evidence="18">The sequence shown here is derived from an EMBL/GenBank/DDBJ whole genome shotgun (WGS) entry which is preliminary data.</text>
</comment>
<comment type="domain">
    <text evidence="15">IleRS has two distinct active sites: one for aminoacylation and one for editing. The misactivated valine is translocated from the active site to the editing site, which sterically excludes the correctly activated isoleucine. The single editing site contains two valyl binding pockets, one specific for each substrate (Val-AMP or Val-tRNA(Ile)).</text>
</comment>
<dbReference type="FunFam" id="3.40.50.620:FF:000063">
    <property type="entry name" value="Isoleucine--tRNA ligase"/>
    <property type="match status" value="1"/>
</dbReference>
<dbReference type="GO" id="GO:0008270">
    <property type="term" value="F:zinc ion binding"/>
    <property type="evidence" value="ECO:0007669"/>
    <property type="project" value="UniProtKB-UniRule"/>
</dbReference>
<dbReference type="SUPFAM" id="SSF47323">
    <property type="entry name" value="Anticodon-binding domain of a subclass of class I aminoacyl-tRNA synthetases"/>
    <property type="match status" value="1"/>
</dbReference>
<dbReference type="PATRIC" id="fig|869279.4.peg.1792"/>
<reference evidence="18 19" key="1">
    <citation type="submission" date="2015-07" db="EMBL/GenBank/DDBJ databases">
        <title>Whole genome sequence of Thermanaerothrix daxensis DSM 23592.</title>
        <authorList>
            <person name="Hemp J."/>
            <person name="Ward L.M."/>
            <person name="Pace L.A."/>
            <person name="Fischer W.W."/>
        </authorList>
    </citation>
    <scope>NUCLEOTIDE SEQUENCE [LARGE SCALE GENOMIC DNA]</scope>
    <source>
        <strain evidence="18 19">GNS-1</strain>
    </source>
</reference>
<keyword evidence="10 15" id="KW-0067">ATP-binding</keyword>
<evidence type="ECO:0000256" key="11">
    <source>
        <dbReference type="ARBA" id="ARBA00022917"/>
    </source>
</evidence>
<dbReference type="PANTHER" id="PTHR42780">
    <property type="entry name" value="SOLEUCYL-TRNA SYNTHETASE"/>
    <property type="match status" value="1"/>
</dbReference>
<dbReference type="EMBL" id="LGKO01000005">
    <property type="protein sequence ID" value="KPL82605.1"/>
    <property type="molecule type" value="Genomic_DNA"/>
</dbReference>
<comment type="similarity">
    <text evidence="3 15">Belongs to the class-I aminoacyl-tRNA synthetase family. IleS type 2 subfamily.</text>
</comment>
<evidence type="ECO:0000256" key="15">
    <source>
        <dbReference type="HAMAP-Rule" id="MF_02003"/>
    </source>
</evidence>
<dbReference type="CDD" id="cd07961">
    <property type="entry name" value="Anticodon_Ia_Ile_ABEc"/>
    <property type="match status" value="1"/>
</dbReference>
<name>A0A0P6XGL7_9CHLR</name>
<gene>
    <name evidence="15" type="primary">ileS</name>
    <name evidence="18" type="ORF">SE15_10860</name>
</gene>
<dbReference type="STRING" id="869279.SE15_10860"/>
<comment type="cofactor">
    <cofactor evidence="1 15">
        <name>Zn(2+)</name>
        <dbReference type="ChEBI" id="CHEBI:29105"/>
    </cofactor>
</comment>
<dbReference type="GO" id="GO:0000049">
    <property type="term" value="F:tRNA binding"/>
    <property type="evidence" value="ECO:0007669"/>
    <property type="project" value="InterPro"/>
</dbReference>
<proteinExistence type="inferred from homology"/>
<evidence type="ECO:0000256" key="2">
    <source>
        <dbReference type="ARBA" id="ARBA00004496"/>
    </source>
</evidence>
<feature type="short sequence motif" description="'HIGH' region" evidence="15">
    <location>
        <begin position="48"/>
        <end position="58"/>
    </location>
</feature>
<dbReference type="FunFam" id="3.40.50.620:FF:000075">
    <property type="entry name" value="Isoleucine--tRNA ligase"/>
    <property type="match status" value="1"/>
</dbReference>
<keyword evidence="6 15" id="KW-0436">Ligase</keyword>
<dbReference type="SUPFAM" id="SSF50677">
    <property type="entry name" value="ValRS/IleRS/LeuRS editing domain"/>
    <property type="match status" value="1"/>
</dbReference>
<dbReference type="PRINTS" id="PR00984">
    <property type="entry name" value="TRNASYNTHILE"/>
</dbReference>
<feature type="domain" description="Methionyl/Valyl/Leucyl/Isoleucyl-tRNA synthetase anticodon-binding" evidence="17">
    <location>
        <begin position="682"/>
        <end position="831"/>
    </location>
</feature>
<dbReference type="InterPro" id="IPR014729">
    <property type="entry name" value="Rossmann-like_a/b/a_fold"/>
</dbReference>
<evidence type="ECO:0000256" key="1">
    <source>
        <dbReference type="ARBA" id="ARBA00001947"/>
    </source>
</evidence>
<dbReference type="EC" id="6.1.1.5" evidence="15"/>
<dbReference type="InterPro" id="IPR002300">
    <property type="entry name" value="aa-tRNA-synth_Ia"/>
</dbReference>
<dbReference type="PANTHER" id="PTHR42780:SF1">
    <property type="entry name" value="ISOLEUCINE--TRNA LIGASE, CYTOPLASMIC"/>
    <property type="match status" value="1"/>
</dbReference>
<evidence type="ECO:0000256" key="8">
    <source>
        <dbReference type="ARBA" id="ARBA00022741"/>
    </source>
</evidence>
<dbReference type="NCBIfam" id="TIGR00392">
    <property type="entry name" value="ileS"/>
    <property type="match status" value="1"/>
</dbReference>
<comment type="subcellular location">
    <subcellularLocation>
        <location evidence="2 15">Cytoplasm</location>
    </subcellularLocation>
</comment>
<keyword evidence="7 15" id="KW-0479">Metal-binding</keyword>
<keyword evidence="19" id="KW-1185">Reference proteome</keyword>
<evidence type="ECO:0000256" key="6">
    <source>
        <dbReference type="ARBA" id="ARBA00022598"/>
    </source>
</evidence>
<keyword evidence="11 15" id="KW-0648">Protein biosynthesis</keyword>
<evidence type="ECO:0000256" key="10">
    <source>
        <dbReference type="ARBA" id="ARBA00022840"/>
    </source>
</evidence>
<feature type="binding site" evidence="15">
    <location>
        <position position="600"/>
    </location>
    <ligand>
        <name>ATP</name>
        <dbReference type="ChEBI" id="CHEBI:30616"/>
    </ligand>
</feature>
<dbReference type="Gene3D" id="3.40.50.620">
    <property type="entry name" value="HUPs"/>
    <property type="match status" value="2"/>
</dbReference>
<evidence type="ECO:0000313" key="19">
    <source>
        <dbReference type="Proteomes" id="UP000050544"/>
    </source>
</evidence>
<dbReference type="GO" id="GO:0005524">
    <property type="term" value="F:ATP binding"/>
    <property type="evidence" value="ECO:0007669"/>
    <property type="project" value="UniProtKB-UniRule"/>
</dbReference>
<evidence type="ECO:0000256" key="12">
    <source>
        <dbReference type="ARBA" id="ARBA00023146"/>
    </source>
</evidence>
<dbReference type="SUPFAM" id="SSF52374">
    <property type="entry name" value="Nucleotidylyl transferase"/>
    <property type="match status" value="1"/>
</dbReference>
<evidence type="ECO:0000256" key="9">
    <source>
        <dbReference type="ARBA" id="ARBA00022833"/>
    </source>
</evidence>
<feature type="domain" description="Aminoacyl-tRNA synthetase class Ia" evidence="16">
    <location>
        <begin position="18"/>
        <end position="635"/>
    </location>
</feature>
<evidence type="ECO:0000259" key="17">
    <source>
        <dbReference type="Pfam" id="PF08264"/>
    </source>
</evidence>
<keyword evidence="5 15" id="KW-0963">Cytoplasm</keyword>
<dbReference type="InterPro" id="IPR023586">
    <property type="entry name" value="Ile-tRNA-ligase_type2"/>
</dbReference>
<dbReference type="Pfam" id="PF08264">
    <property type="entry name" value="Anticodon_1"/>
    <property type="match status" value="1"/>
</dbReference>
<dbReference type="HAMAP" id="MF_02003">
    <property type="entry name" value="Ile_tRNA_synth_type2"/>
    <property type="match status" value="1"/>
</dbReference>
<dbReference type="CDD" id="cd00818">
    <property type="entry name" value="IleRS_core"/>
    <property type="match status" value="1"/>
</dbReference>
<dbReference type="InterPro" id="IPR002301">
    <property type="entry name" value="Ile-tRNA-ligase"/>
</dbReference>
<organism evidence="18 19">
    <name type="scientific">Thermanaerothrix daxensis</name>
    <dbReference type="NCBI Taxonomy" id="869279"/>
    <lineage>
        <taxon>Bacteria</taxon>
        <taxon>Bacillati</taxon>
        <taxon>Chloroflexota</taxon>
        <taxon>Anaerolineae</taxon>
        <taxon>Anaerolineales</taxon>
        <taxon>Anaerolineaceae</taxon>
        <taxon>Thermanaerothrix</taxon>
    </lineage>
</organism>
<keyword evidence="12 15" id="KW-0030">Aminoacyl-tRNA synthetase</keyword>
<evidence type="ECO:0000256" key="13">
    <source>
        <dbReference type="ARBA" id="ARBA00025217"/>
    </source>
</evidence>
<keyword evidence="9 15" id="KW-0862">Zinc</keyword>
<comment type="subunit">
    <text evidence="4 15">Monomer.</text>
</comment>
<feature type="short sequence motif" description="'KMSKS' region" evidence="15">
    <location>
        <begin position="597"/>
        <end position="601"/>
    </location>
</feature>
<evidence type="ECO:0000256" key="7">
    <source>
        <dbReference type="ARBA" id="ARBA00022723"/>
    </source>
</evidence>
<evidence type="ECO:0000259" key="16">
    <source>
        <dbReference type="Pfam" id="PF00133"/>
    </source>
</evidence>
<dbReference type="Gene3D" id="1.10.730.10">
    <property type="entry name" value="Isoleucyl-tRNA Synthetase, Domain 1"/>
    <property type="match status" value="1"/>
</dbReference>
<accession>A0A0P6XGL7</accession>
<evidence type="ECO:0000256" key="4">
    <source>
        <dbReference type="ARBA" id="ARBA00011245"/>
    </source>
</evidence>
<comment type="catalytic activity">
    <reaction evidence="14 15">
        <text>tRNA(Ile) + L-isoleucine + ATP = L-isoleucyl-tRNA(Ile) + AMP + diphosphate</text>
        <dbReference type="Rhea" id="RHEA:11060"/>
        <dbReference type="Rhea" id="RHEA-COMP:9666"/>
        <dbReference type="Rhea" id="RHEA-COMP:9695"/>
        <dbReference type="ChEBI" id="CHEBI:30616"/>
        <dbReference type="ChEBI" id="CHEBI:33019"/>
        <dbReference type="ChEBI" id="CHEBI:58045"/>
        <dbReference type="ChEBI" id="CHEBI:78442"/>
        <dbReference type="ChEBI" id="CHEBI:78528"/>
        <dbReference type="ChEBI" id="CHEBI:456215"/>
        <dbReference type="EC" id="6.1.1.5"/>
    </reaction>
</comment>
<evidence type="ECO:0000313" key="18">
    <source>
        <dbReference type="EMBL" id="KPL82605.1"/>
    </source>
</evidence>
<dbReference type="InterPro" id="IPR009008">
    <property type="entry name" value="Val/Leu/Ile-tRNA-synth_edit"/>
</dbReference>
<evidence type="ECO:0000256" key="3">
    <source>
        <dbReference type="ARBA" id="ARBA00007078"/>
    </source>
</evidence>
<evidence type="ECO:0000256" key="14">
    <source>
        <dbReference type="ARBA" id="ARBA00048359"/>
    </source>
</evidence>
<dbReference type="InterPro" id="IPR013155">
    <property type="entry name" value="M/V/L/I-tRNA-synth_anticd-bd"/>
</dbReference>
<dbReference type="AlphaFoldDB" id="A0A0P6XGL7"/>
<dbReference type="InterPro" id="IPR033709">
    <property type="entry name" value="Anticodon_Ile_ABEc"/>
</dbReference>
<evidence type="ECO:0000256" key="5">
    <source>
        <dbReference type="ARBA" id="ARBA00022490"/>
    </source>
</evidence>
<dbReference type="Pfam" id="PF19302">
    <property type="entry name" value="DUF5915"/>
    <property type="match status" value="1"/>
</dbReference>
<dbReference type="GO" id="GO:0004822">
    <property type="term" value="F:isoleucine-tRNA ligase activity"/>
    <property type="evidence" value="ECO:0007669"/>
    <property type="project" value="UniProtKB-UniRule"/>
</dbReference>
<dbReference type="GO" id="GO:0002161">
    <property type="term" value="F:aminoacyl-tRNA deacylase activity"/>
    <property type="evidence" value="ECO:0007669"/>
    <property type="project" value="InterPro"/>
</dbReference>
<sequence length="1051" mass="120507">MFRPVSPKLDIVSLEESILRFWKTHDIFHETLRQREGQPEYVFYEGPPTANGKPGVHHVLARAFKDVFPRYKTMRGYHVIRRGGWDTHGLPVEIEVEKQLGFNTKREIEAYGIARFNELCRKSAFTYIREWEKLTERIAYWVDLDTAYITYTNDYIESVWWILKNFWERNLLYQGFKVVPYCPRCGTPLSDHEVALGYDEATDPSVYVRLPLVDEPGNSLLIWTTTPWTLPANVAVAAHPDVDYVVIERETPENGKERLILAEALVQAVFGDEPVKVVARMKGRQLKGKRYHPLFTFLPVDKPAHYVVLGDFVTTEEGTGLVHMAPAFGAEDMSAALEYDLPILMTVNEEGAFIPEVRPWAGKFVKEADPEITEDLRRRGLLLRAGTYTHTYPFCWRCSTPLLYYARPTWYIRTSQFKEQMVALNEKINWYPEHIKYGRFGNWLANNIDWALGRERYWGTPLPIWECQQCHHQECIGSVAELSQKAGRDLSGLDLHRPHVDEIRWKCPECGGTMERVPELIDVWFDSGAMPVAQWHYPFENEKMFKRQFPADYICEAVDQTRGWFYSLHAISTLLFGEVAYKNVICLGLILDAQGQKMSKSRGNVVDPWDVINRTGADAMRWYLYTASPPGQERRFSSDLVAEVLRSFVLTLWNTYAFFVTYANLDGWQPNPDETPEYTALDRWLRSTLHALVREATDALEHYDVLGATRPIETFVDQLSNWYLRRSRRRFWKSESDADKRAAYATLYEALVTLSKLLAPTMPFLAEALYQNLVRSVDKEAPLSVHLAEWPSYDVSVIDERLNREMALVMRLASLGHAARNKANRKVRQPLAEAAFAVGNAEEIPVVEAYADLLADELNVKRVRVLDATSEAVAYSLNPLPKQLGQKYASRFPAIRKAILALDPEPAAKRLLNNQPIEVNVDGETYTILPEEVEVRVQAREGFAVASEGPYLAALVTDLTPELIQEGLAREFVRRVQELRKQADLDIADRIRLYYQATPGLEAALAAFKDYIMGETLTLEMLNQPLPANLPAAEDTFDGERLQIALERIQR</sequence>